<feature type="domain" description="Glycosyl hydrolases family 45 active site" evidence="9">
    <location>
        <begin position="1"/>
        <end position="97"/>
    </location>
</feature>
<evidence type="ECO:0000313" key="10">
    <source>
        <dbReference type="EMBL" id="KAH7159538.1"/>
    </source>
</evidence>
<reference evidence="10" key="1">
    <citation type="journal article" date="2021" name="Nat. Commun.">
        <title>Genetic determinants of endophytism in the Arabidopsis root mycobiome.</title>
        <authorList>
            <person name="Mesny F."/>
            <person name="Miyauchi S."/>
            <person name="Thiergart T."/>
            <person name="Pickel B."/>
            <person name="Atanasova L."/>
            <person name="Karlsson M."/>
            <person name="Huettel B."/>
            <person name="Barry K.W."/>
            <person name="Haridas S."/>
            <person name="Chen C."/>
            <person name="Bauer D."/>
            <person name="Andreopoulos W."/>
            <person name="Pangilinan J."/>
            <person name="LaButti K."/>
            <person name="Riley R."/>
            <person name="Lipzen A."/>
            <person name="Clum A."/>
            <person name="Drula E."/>
            <person name="Henrissat B."/>
            <person name="Kohler A."/>
            <person name="Grigoriev I.V."/>
            <person name="Martin F.M."/>
            <person name="Hacquard S."/>
        </authorList>
    </citation>
    <scope>NUCLEOTIDE SEQUENCE</scope>
    <source>
        <strain evidence="10">MPI-CAGE-AT-0021</strain>
    </source>
</reference>
<dbReference type="EMBL" id="JAGMUU010000002">
    <property type="protein sequence ID" value="KAH7159538.1"/>
    <property type="molecule type" value="Genomic_DNA"/>
</dbReference>
<sequence>MIVQSTNTGSDISNNQFGLMIPGGGVGLFDGCSKEFGSPLLGAQYGGVSSRDECNQMPANSQAGCIWRFDWFQNADNRPFYFEQVKCPAELTAKSGCVRQGDGNFPSAQACAPETRTSFQNYKKFRLRGNIYRNMEQITESVFLWPPRRSSR</sequence>
<dbReference type="InterPro" id="IPR036908">
    <property type="entry name" value="RlpA-like_sf"/>
</dbReference>
<dbReference type="PANTHER" id="PTHR39730:SF1">
    <property type="entry name" value="ENDOGLUCANASE 1"/>
    <property type="match status" value="1"/>
</dbReference>
<keyword evidence="11" id="KW-1185">Reference proteome</keyword>
<keyword evidence="7" id="KW-0326">Glycosidase</keyword>
<evidence type="ECO:0000256" key="1">
    <source>
        <dbReference type="ARBA" id="ARBA00000966"/>
    </source>
</evidence>
<keyword evidence="5" id="KW-0136">Cellulose degradation</keyword>
<keyword evidence="6" id="KW-0119">Carbohydrate metabolism</keyword>
<dbReference type="GO" id="GO:0030245">
    <property type="term" value="P:cellulose catabolic process"/>
    <property type="evidence" value="ECO:0007669"/>
    <property type="project" value="UniProtKB-KW"/>
</dbReference>
<dbReference type="InterPro" id="IPR000334">
    <property type="entry name" value="Glyco_hydro_45"/>
</dbReference>
<evidence type="ECO:0000256" key="3">
    <source>
        <dbReference type="ARBA" id="ARBA00012601"/>
    </source>
</evidence>
<evidence type="ECO:0000256" key="2">
    <source>
        <dbReference type="ARBA" id="ARBA00007793"/>
    </source>
</evidence>
<proteinExistence type="inferred from homology"/>
<protein>
    <recommendedName>
        <fullName evidence="3">cellulase</fullName>
        <ecNumber evidence="3">3.2.1.4</ecNumber>
    </recommendedName>
</protein>
<evidence type="ECO:0000256" key="6">
    <source>
        <dbReference type="ARBA" id="ARBA00023277"/>
    </source>
</evidence>
<dbReference type="SUPFAM" id="SSF50685">
    <property type="entry name" value="Barwin-like endoglucanases"/>
    <property type="match status" value="1"/>
</dbReference>
<keyword evidence="8" id="KW-0624">Polysaccharide degradation</keyword>
<evidence type="ECO:0000259" key="9">
    <source>
        <dbReference type="Pfam" id="PF02015"/>
    </source>
</evidence>
<dbReference type="InterPro" id="IPR052288">
    <property type="entry name" value="GH45_Enzymes"/>
</dbReference>
<dbReference type="AlphaFoldDB" id="A0A9P9FDJ3"/>
<evidence type="ECO:0000313" key="11">
    <source>
        <dbReference type="Proteomes" id="UP000717696"/>
    </source>
</evidence>
<accession>A0A9P9FDJ3</accession>
<dbReference type="Pfam" id="PF02015">
    <property type="entry name" value="Glyco_hydro_45"/>
    <property type="match status" value="1"/>
</dbReference>
<comment type="similarity">
    <text evidence="2">Belongs to the glycosyl hydrolase 45 (cellulase K) family.</text>
</comment>
<comment type="caution">
    <text evidence="10">The sequence shown here is derived from an EMBL/GenBank/DDBJ whole genome shotgun (WGS) entry which is preliminary data.</text>
</comment>
<evidence type="ECO:0000256" key="7">
    <source>
        <dbReference type="ARBA" id="ARBA00023295"/>
    </source>
</evidence>
<name>A0A9P9FDJ3_9HYPO</name>
<evidence type="ECO:0000256" key="5">
    <source>
        <dbReference type="ARBA" id="ARBA00023001"/>
    </source>
</evidence>
<comment type="catalytic activity">
    <reaction evidence="1">
        <text>Endohydrolysis of (1-&gt;4)-beta-D-glucosidic linkages in cellulose, lichenin and cereal beta-D-glucans.</text>
        <dbReference type="EC" id="3.2.1.4"/>
    </reaction>
</comment>
<organism evidence="10 11">
    <name type="scientific">Dactylonectria estremocensis</name>
    <dbReference type="NCBI Taxonomy" id="1079267"/>
    <lineage>
        <taxon>Eukaryota</taxon>
        <taxon>Fungi</taxon>
        <taxon>Dikarya</taxon>
        <taxon>Ascomycota</taxon>
        <taxon>Pezizomycotina</taxon>
        <taxon>Sordariomycetes</taxon>
        <taxon>Hypocreomycetidae</taxon>
        <taxon>Hypocreales</taxon>
        <taxon>Nectriaceae</taxon>
        <taxon>Dactylonectria</taxon>
    </lineage>
</organism>
<dbReference type="Gene3D" id="2.40.40.10">
    <property type="entry name" value="RlpA-like domain"/>
    <property type="match status" value="1"/>
</dbReference>
<dbReference type="GO" id="GO:0008810">
    <property type="term" value="F:cellulase activity"/>
    <property type="evidence" value="ECO:0007669"/>
    <property type="project" value="UniProtKB-EC"/>
</dbReference>
<gene>
    <name evidence="10" type="ORF">B0J13DRAFT_518995</name>
</gene>
<dbReference type="Proteomes" id="UP000717696">
    <property type="component" value="Unassembled WGS sequence"/>
</dbReference>
<evidence type="ECO:0000256" key="4">
    <source>
        <dbReference type="ARBA" id="ARBA00022801"/>
    </source>
</evidence>
<dbReference type="OrthoDB" id="10035502at2759"/>
<evidence type="ECO:0000256" key="8">
    <source>
        <dbReference type="ARBA" id="ARBA00023326"/>
    </source>
</evidence>
<dbReference type="EC" id="3.2.1.4" evidence="3"/>
<keyword evidence="4" id="KW-0378">Hydrolase</keyword>
<dbReference type="PANTHER" id="PTHR39730">
    <property type="entry name" value="ENDOGLUCANASE 1"/>
    <property type="match status" value="1"/>
</dbReference>